<dbReference type="Proteomes" id="UP000318093">
    <property type="component" value="Unassembled WGS sequence"/>
</dbReference>
<dbReference type="PANTHER" id="PTHR46112">
    <property type="entry name" value="AMINOPEPTIDASE"/>
    <property type="match status" value="1"/>
</dbReference>
<dbReference type="PANTHER" id="PTHR46112:SF2">
    <property type="entry name" value="XAA-PRO AMINOPEPTIDASE P-RELATED"/>
    <property type="match status" value="1"/>
</dbReference>
<proteinExistence type="predicted"/>
<dbReference type="InterPro" id="IPR000994">
    <property type="entry name" value="Pept_M24"/>
</dbReference>
<name>A0A537J8A9_9BACT</name>
<accession>A0A537J8A9</accession>
<feature type="domain" description="Peptidase M24" evidence="2">
    <location>
        <begin position="172"/>
        <end position="368"/>
    </location>
</feature>
<keyword evidence="4" id="KW-0031">Aminopeptidase</keyword>
<dbReference type="Pfam" id="PF01321">
    <property type="entry name" value="Creatinase_N"/>
    <property type="match status" value="1"/>
</dbReference>
<comment type="caution">
    <text evidence="4">The sequence shown here is derived from an EMBL/GenBank/DDBJ whole genome shotgun (WGS) entry which is preliminary data.</text>
</comment>
<keyword evidence="4" id="KW-0645">Protease</keyword>
<sequence>MCEPACSDDGPEIDGEGSMPSPWEQVRQEVRRRSAVAAVAASPESVRHLAGVHFASQVMIRRRLAFVVVPADGDAVLLVQSVLETTARSLGSLPRVSTYVTGPVAALSGLLKERDLHRGALLIEMDFLPAADAGELATRLPEARLDDAGDLFRAVRQTRLPREIEEHHGYSRAAERAIQIAFALAAGGGSTEQDVHVRMQDAMLTLAGGTIPFLTLASGPERTLDVHARPTSRIIRSGDLLRVDLVGFFSGMYTDMARTVAVGRSTPEQRDLYQRVRAVQREVIESLRPGLAAGDVYEGFLTRAKSHGLAFTYRYVGHSTGYDVVEEPVMTTGNPARLLPGMVLCVEVMDRLPGVGAVHLEDMLLLTDDGPEIWTNIMAADDLPVVS</sequence>
<gene>
    <name evidence="4" type="ORF">E6H03_09600</name>
</gene>
<protein>
    <submittedName>
        <fullName evidence="4">Aminopeptidase P family protein</fullName>
    </submittedName>
</protein>
<evidence type="ECO:0000259" key="3">
    <source>
        <dbReference type="Pfam" id="PF01321"/>
    </source>
</evidence>
<dbReference type="Pfam" id="PF00557">
    <property type="entry name" value="Peptidase_M24"/>
    <property type="match status" value="1"/>
</dbReference>
<dbReference type="InterPro" id="IPR050659">
    <property type="entry name" value="Peptidase_M24B"/>
</dbReference>
<dbReference type="SUPFAM" id="SSF53092">
    <property type="entry name" value="Creatinase/prolidase N-terminal domain"/>
    <property type="match status" value="1"/>
</dbReference>
<dbReference type="SUPFAM" id="SSF55920">
    <property type="entry name" value="Creatinase/aminopeptidase"/>
    <property type="match status" value="1"/>
</dbReference>
<dbReference type="InterPro" id="IPR029149">
    <property type="entry name" value="Creatin/AminoP/Spt16_N"/>
</dbReference>
<evidence type="ECO:0000313" key="5">
    <source>
        <dbReference type="Proteomes" id="UP000318093"/>
    </source>
</evidence>
<dbReference type="Gene3D" id="3.40.350.10">
    <property type="entry name" value="Creatinase/prolidase N-terminal domain"/>
    <property type="match status" value="1"/>
</dbReference>
<feature type="domain" description="Creatinase N-terminal" evidence="3">
    <location>
        <begin position="24"/>
        <end position="157"/>
    </location>
</feature>
<evidence type="ECO:0000259" key="2">
    <source>
        <dbReference type="Pfam" id="PF00557"/>
    </source>
</evidence>
<dbReference type="AlphaFoldDB" id="A0A537J8A9"/>
<dbReference type="CDD" id="cd01066">
    <property type="entry name" value="APP_MetAP"/>
    <property type="match status" value="1"/>
</dbReference>
<dbReference type="EMBL" id="VBAN01000301">
    <property type="protein sequence ID" value="TMI79791.1"/>
    <property type="molecule type" value="Genomic_DNA"/>
</dbReference>
<evidence type="ECO:0000313" key="4">
    <source>
        <dbReference type="EMBL" id="TMI79791.1"/>
    </source>
</evidence>
<dbReference type="GO" id="GO:0004177">
    <property type="term" value="F:aminopeptidase activity"/>
    <property type="evidence" value="ECO:0007669"/>
    <property type="project" value="UniProtKB-KW"/>
</dbReference>
<reference evidence="4 5" key="1">
    <citation type="journal article" date="2019" name="Nat. Microbiol.">
        <title>Mediterranean grassland soil C-N compound turnover is dependent on rainfall and depth, and is mediated by genomically divergent microorganisms.</title>
        <authorList>
            <person name="Diamond S."/>
            <person name="Andeer P.F."/>
            <person name="Li Z."/>
            <person name="Crits-Christoph A."/>
            <person name="Burstein D."/>
            <person name="Anantharaman K."/>
            <person name="Lane K.R."/>
            <person name="Thomas B.C."/>
            <person name="Pan C."/>
            <person name="Northen T.R."/>
            <person name="Banfield J.F."/>
        </authorList>
    </citation>
    <scope>NUCLEOTIDE SEQUENCE [LARGE SCALE GENOMIC DNA]</scope>
    <source>
        <strain evidence="4">NP_6</strain>
    </source>
</reference>
<feature type="region of interest" description="Disordered" evidence="1">
    <location>
        <begin position="1"/>
        <end position="22"/>
    </location>
</feature>
<dbReference type="InterPro" id="IPR036005">
    <property type="entry name" value="Creatinase/aminopeptidase-like"/>
</dbReference>
<organism evidence="4 5">
    <name type="scientific">Candidatus Segetimicrobium genomatis</name>
    <dbReference type="NCBI Taxonomy" id="2569760"/>
    <lineage>
        <taxon>Bacteria</taxon>
        <taxon>Bacillati</taxon>
        <taxon>Candidatus Sysuimicrobiota</taxon>
        <taxon>Candidatus Sysuimicrobiia</taxon>
        <taxon>Candidatus Sysuimicrobiales</taxon>
        <taxon>Candidatus Segetimicrobiaceae</taxon>
        <taxon>Candidatus Segetimicrobium</taxon>
    </lineage>
</organism>
<dbReference type="Gene3D" id="3.90.230.10">
    <property type="entry name" value="Creatinase/methionine aminopeptidase superfamily"/>
    <property type="match status" value="1"/>
</dbReference>
<evidence type="ECO:0000256" key="1">
    <source>
        <dbReference type="SAM" id="MobiDB-lite"/>
    </source>
</evidence>
<keyword evidence="4" id="KW-0378">Hydrolase</keyword>
<dbReference type="InterPro" id="IPR000587">
    <property type="entry name" value="Creatinase_N"/>
</dbReference>